<dbReference type="AlphaFoldDB" id="A0AAE6ZVX0"/>
<dbReference type="EMBL" id="CP051487">
    <property type="protein sequence ID" value="QJC80402.1"/>
    <property type="molecule type" value="Genomic_DNA"/>
</dbReference>
<dbReference type="KEGG" id="pum:HGP31_19500"/>
<evidence type="ECO:0000313" key="2">
    <source>
        <dbReference type="Proteomes" id="UP000501367"/>
    </source>
</evidence>
<sequence length="207" mass="23067">MDNLARAPLTKGRPGSRVTFFPSRKTGGPVACGNLQQADYCVHLEYRQDVLTYQCRPPTVCCEALRYKADFLVVLSSGPAVYLKFLPSDDQPGALIGHHKQAVEAMLRDRELLFRWLVPGDLPHPLVSYNLRYLYHQGFGSSQRAAQQVRAHVVGLMEQRTTFEALLASGASSADICHAIFLDKLRIDLEQQLAPNTMIYGGRDGHL</sequence>
<dbReference type="RefSeq" id="WP_168758485.1">
    <property type="nucleotide sequence ID" value="NZ_CP051487.1"/>
</dbReference>
<organism evidence="1 2">
    <name type="scientific">Pseudomonas umsongensis</name>
    <dbReference type="NCBI Taxonomy" id="198618"/>
    <lineage>
        <taxon>Bacteria</taxon>
        <taxon>Pseudomonadati</taxon>
        <taxon>Pseudomonadota</taxon>
        <taxon>Gammaproteobacteria</taxon>
        <taxon>Pseudomonadales</taxon>
        <taxon>Pseudomonadaceae</taxon>
        <taxon>Pseudomonas</taxon>
    </lineage>
</organism>
<proteinExistence type="predicted"/>
<name>A0AAE6ZVX0_9PSED</name>
<accession>A0AAE6ZVX0</accession>
<dbReference type="Proteomes" id="UP000501367">
    <property type="component" value="Chromosome"/>
</dbReference>
<protein>
    <submittedName>
        <fullName evidence="1">Uncharacterized protein</fullName>
    </submittedName>
</protein>
<dbReference type="GeneID" id="72195793"/>
<reference evidence="1 2" key="1">
    <citation type="submission" date="2020-04" db="EMBL/GenBank/DDBJ databases">
        <authorList>
            <person name="Yao Y."/>
            <person name="He Z."/>
        </authorList>
    </citation>
    <scope>NUCLEOTIDE SEQUENCE [LARGE SCALE GENOMIC DNA]</scope>
    <source>
        <strain evidence="1 2">CY-1</strain>
    </source>
</reference>
<evidence type="ECO:0000313" key="1">
    <source>
        <dbReference type="EMBL" id="QJC80402.1"/>
    </source>
</evidence>
<gene>
    <name evidence="1" type="ORF">HGP31_19500</name>
</gene>